<sequence>MPIDGAPGNWLGSRRAASSLFRYDRDRDARRPGDRTGDRAARHCLLDRTRARPPLRAVGAASFARRRARSGHRLQGPARARCGHLDPCGRTGTILSAIPSETMSQAQARRIALAAQGFGPEHPARADQGHLRRTIERLALHQIDSVNVLARAHYLPAFSRLGNYDRTLLDTAAWGRKSERRLFEYWAHEASLLPLALHPLLRWRMARADAGGAGWKSMRAFAGERRPEAEAILARIRAEGSLAASDFEEGKSSTGWWAWGPTKHALEFLFWAGHITTATRRRSFERVYDLTERVIPPRILALPTPPEAEAHRALIERAARAHGIATTTDLRDYFRQKPVEASTAIATLAEEGVLIPVAVKGWSQQAWLHRDAKRPRRVRTAALLAPFDPLVWERDRAERLFDFRYRIEIYTPAEKRIHGYYVLPFLLDDRIVARVDLKADRQSSRLAAHRITLEPAAPAGTMERLTAELRRMADWLALDDVTIGPVV</sequence>
<gene>
    <name evidence="1" type="ORF">MGWOODY_Smn2257</name>
</gene>
<dbReference type="PANTHER" id="PTHR30528:SF0">
    <property type="entry name" value="CYTOPLASMIC PROTEIN"/>
    <property type="match status" value="1"/>
</dbReference>
<protein>
    <submittedName>
        <fullName evidence="1">Cytoplasmic protein</fullName>
    </submittedName>
</protein>
<name>A0A170PQ79_9ZZZZ</name>
<proteinExistence type="predicted"/>
<accession>A0A170PQ79</accession>
<dbReference type="EMBL" id="CZQE01000387">
    <property type="protein sequence ID" value="CUS46706.1"/>
    <property type="molecule type" value="Genomic_DNA"/>
</dbReference>
<evidence type="ECO:0000313" key="1">
    <source>
        <dbReference type="EMBL" id="CUS46706.1"/>
    </source>
</evidence>
<organism evidence="1">
    <name type="scientific">hydrothermal vent metagenome</name>
    <dbReference type="NCBI Taxonomy" id="652676"/>
    <lineage>
        <taxon>unclassified sequences</taxon>
        <taxon>metagenomes</taxon>
        <taxon>ecological metagenomes</taxon>
    </lineage>
</organism>
<dbReference type="Pfam" id="PF06224">
    <property type="entry name" value="AlkZ-like"/>
    <property type="match status" value="1"/>
</dbReference>
<reference evidence="1" key="1">
    <citation type="submission" date="2015-10" db="EMBL/GenBank/DDBJ databases">
        <authorList>
            <person name="Gilbert D.G."/>
        </authorList>
    </citation>
    <scope>NUCLEOTIDE SEQUENCE</scope>
</reference>
<dbReference type="PANTHER" id="PTHR30528">
    <property type="entry name" value="CYTOPLASMIC PROTEIN"/>
    <property type="match status" value="1"/>
</dbReference>
<dbReference type="AlphaFoldDB" id="A0A170PQ79"/>
<dbReference type="InterPro" id="IPR009351">
    <property type="entry name" value="AlkZ-like"/>
</dbReference>